<sequence>MPHADHDPAWLRWARDQQEWRCLVCGRAAEVCHLESAGLGGGQGSDRWILPLCHEHHMESHARPEWWYRHRRVLAAWWTTLPNLWERYAIWRRVHVP</sequence>
<proteinExistence type="predicted"/>
<reference evidence="2" key="1">
    <citation type="submission" date="2020-03" db="EMBL/GenBank/DDBJ databases">
        <title>The deep terrestrial virosphere.</title>
        <authorList>
            <person name="Holmfeldt K."/>
            <person name="Nilsson E."/>
            <person name="Simone D."/>
            <person name="Lopez-Fernandez M."/>
            <person name="Wu X."/>
            <person name="de Brujin I."/>
            <person name="Lundin D."/>
            <person name="Andersson A."/>
            <person name="Bertilsson S."/>
            <person name="Dopson M."/>
        </authorList>
    </citation>
    <scope>NUCLEOTIDE SEQUENCE</scope>
    <source>
        <strain evidence="2">MM415A00402</strain>
        <strain evidence="1">MM415B00534</strain>
        <strain evidence="3">TM448B00727</strain>
    </source>
</reference>
<evidence type="ECO:0000313" key="2">
    <source>
        <dbReference type="EMBL" id="QJA82475.1"/>
    </source>
</evidence>
<accession>A0A6M3KM55</accession>
<protein>
    <recommendedName>
        <fullName evidence="4">HNH endonuclease</fullName>
    </recommendedName>
</protein>
<dbReference type="InterPro" id="IPR010373">
    <property type="entry name" value="DUF968"/>
</dbReference>
<evidence type="ECO:0000313" key="1">
    <source>
        <dbReference type="EMBL" id="QJA64169.1"/>
    </source>
</evidence>
<dbReference type="AlphaFoldDB" id="A0A6M3KM55"/>
<evidence type="ECO:0008006" key="4">
    <source>
        <dbReference type="Google" id="ProtNLM"/>
    </source>
</evidence>
<dbReference type="EMBL" id="MT141514">
    <property type="protein sequence ID" value="QJA64169.1"/>
    <property type="molecule type" value="Genomic_DNA"/>
</dbReference>
<organism evidence="2">
    <name type="scientific">viral metagenome</name>
    <dbReference type="NCBI Taxonomy" id="1070528"/>
    <lineage>
        <taxon>unclassified sequences</taxon>
        <taxon>metagenomes</taxon>
        <taxon>organismal metagenomes</taxon>
    </lineage>
</organism>
<dbReference type="Pfam" id="PF06147">
    <property type="entry name" value="DUF968"/>
    <property type="match status" value="1"/>
</dbReference>
<dbReference type="EMBL" id="MT142488">
    <property type="protein sequence ID" value="QJA82475.1"/>
    <property type="molecule type" value="Genomic_DNA"/>
</dbReference>
<gene>
    <name evidence="2" type="ORF">MM415A00402_0028</name>
    <name evidence="1" type="ORF">MM415B00534_0028</name>
    <name evidence="3" type="ORF">TM448B00727_0028</name>
</gene>
<evidence type="ECO:0000313" key="3">
    <source>
        <dbReference type="EMBL" id="QJH96450.1"/>
    </source>
</evidence>
<name>A0A6M3KM55_9ZZZZ</name>
<dbReference type="EMBL" id="MT144651">
    <property type="protein sequence ID" value="QJH96450.1"/>
    <property type="molecule type" value="Genomic_DNA"/>
</dbReference>